<reference evidence="2 3" key="1">
    <citation type="journal article" date="2018" name="Genome Biol. Evol.">
        <title>Multiple Roots of Fruiting Body Formation in Amoebozoa.</title>
        <authorList>
            <person name="Hillmann F."/>
            <person name="Forbes G."/>
            <person name="Novohradska S."/>
            <person name="Ferling I."/>
            <person name="Riege K."/>
            <person name="Groth M."/>
            <person name="Westermann M."/>
            <person name="Marz M."/>
            <person name="Spaller T."/>
            <person name="Winckler T."/>
            <person name="Schaap P."/>
            <person name="Glockner G."/>
        </authorList>
    </citation>
    <scope>NUCLEOTIDE SEQUENCE [LARGE SCALE GENOMIC DNA]</scope>
    <source>
        <strain evidence="2 3">Jena</strain>
    </source>
</reference>
<dbReference type="AlphaFoldDB" id="A0A2P6NFB4"/>
<accession>A0A2P6NFB4</accession>
<proteinExistence type="predicted"/>
<feature type="compositionally biased region" description="Basic residues" evidence="1">
    <location>
        <begin position="268"/>
        <end position="279"/>
    </location>
</feature>
<dbReference type="Proteomes" id="UP000241769">
    <property type="component" value="Unassembled WGS sequence"/>
</dbReference>
<feature type="compositionally biased region" description="Low complexity" evidence="1">
    <location>
        <begin position="79"/>
        <end position="91"/>
    </location>
</feature>
<feature type="compositionally biased region" description="Basic and acidic residues" evidence="1">
    <location>
        <begin position="291"/>
        <end position="303"/>
    </location>
</feature>
<evidence type="ECO:0000256" key="1">
    <source>
        <dbReference type="SAM" id="MobiDB-lite"/>
    </source>
</evidence>
<organism evidence="2 3">
    <name type="scientific">Planoprotostelium fungivorum</name>
    <dbReference type="NCBI Taxonomy" id="1890364"/>
    <lineage>
        <taxon>Eukaryota</taxon>
        <taxon>Amoebozoa</taxon>
        <taxon>Evosea</taxon>
        <taxon>Variosea</taxon>
        <taxon>Cavosteliida</taxon>
        <taxon>Cavosteliaceae</taxon>
        <taxon>Planoprotostelium</taxon>
    </lineage>
</organism>
<feature type="compositionally biased region" description="Low complexity" evidence="1">
    <location>
        <begin position="177"/>
        <end position="193"/>
    </location>
</feature>
<evidence type="ECO:0000313" key="2">
    <source>
        <dbReference type="EMBL" id="PRP82621.1"/>
    </source>
</evidence>
<evidence type="ECO:0000313" key="3">
    <source>
        <dbReference type="Proteomes" id="UP000241769"/>
    </source>
</evidence>
<dbReference type="EMBL" id="MDYQ01000100">
    <property type="protein sequence ID" value="PRP82621.1"/>
    <property type="molecule type" value="Genomic_DNA"/>
</dbReference>
<sequence length="339" mass="37481">MEVLAFAGLLNADVHKQIDCLENAERQIETLLSLLQQHRSKMDLPTHNDLKSNPVTIPQKAVKSTSKETHQERVSAIASPSLLSPERPSSPKQVTPLDDVLGKPDPAPVKSPHIESQQTISPPPRPSDYRKSLPVNHQITSHLVAGPTPSAPTFKPFLTTRKSNRNLQVNVEPTPPSSISNANRSSTSSPRARGQLRVPSAFLKSLNSRIVTPSQRGSTSEVAKTSTSMTQKETRSVTATPTDVQQPTTLTMRRSSMLLKTESTQNTLRKRTYRKSRKSLRLDPEALAGMMEKEREESTDPLDHLNTPAGSTGLLVNLKKQMPKRDIRKPSRQRPTRGT</sequence>
<feature type="region of interest" description="Disordered" evidence="1">
    <location>
        <begin position="209"/>
        <end position="246"/>
    </location>
</feature>
<feature type="region of interest" description="Disordered" evidence="1">
    <location>
        <begin position="44"/>
        <end position="194"/>
    </location>
</feature>
<keyword evidence="3" id="KW-1185">Reference proteome</keyword>
<gene>
    <name evidence="2" type="ORF">PROFUN_04926</name>
</gene>
<feature type="region of interest" description="Disordered" evidence="1">
    <location>
        <begin position="263"/>
        <end position="339"/>
    </location>
</feature>
<feature type="compositionally biased region" description="Basic residues" evidence="1">
    <location>
        <begin position="330"/>
        <end position="339"/>
    </location>
</feature>
<comment type="caution">
    <text evidence="2">The sequence shown here is derived from an EMBL/GenBank/DDBJ whole genome shotgun (WGS) entry which is preliminary data.</text>
</comment>
<protein>
    <submittedName>
        <fullName evidence="2">Uncharacterized protein</fullName>
    </submittedName>
</protein>
<dbReference type="InParanoid" id="A0A2P6NFB4"/>
<name>A0A2P6NFB4_9EUKA</name>